<proteinExistence type="predicted"/>
<evidence type="ECO:0000259" key="3">
    <source>
        <dbReference type="PROSITE" id="PS50075"/>
    </source>
</evidence>
<dbReference type="PANTHER" id="PTHR45527:SF1">
    <property type="entry name" value="FATTY ACID SYNTHASE"/>
    <property type="match status" value="1"/>
</dbReference>
<dbReference type="Gene3D" id="1.10.1200.10">
    <property type="entry name" value="ACP-like"/>
    <property type="match status" value="1"/>
</dbReference>
<dbReference type="EMBL" id="CAMAPD010000064">
    <property type="protein sequence ID" value="CAH9068571.1"/>
    <property type="molecule type" value="Genomic_DNA"/>
</dbReference>
<name>A0ABN8US52_9GAMM</name>
<dbReference type="PROSITE" id="PS00012">
    <property type="entry name" value="PHOSPHOPANTETHEINE"/>
    <property type="match status" value="1"/>
</dbReference>
<dbReference type="SUPFAM" id="SSF47336">
    <property type="entry name" value="ACP-like"/>
    <property type="match status" value="1"/>
</dbReference>
<comment type="caution">
    <text evidence="4">The sequence shown here is derived from an EMBL/GenBank/DDBJ whole genome shotgun (WGS) entry which is preliminary data.</text>
</comment>
<keyword evidence="1" id="KW-0596">Phosphopantetheine</keyword>
<dbReference type="SMART" id="SM01294">
    <property type="entry name" value="PKS_PP_betabranch"/>
    <property type="match status" value="1"/>
</dbReference>
<protein>
    <recommendedName>
        <fullName evidence="3">Carrier domain-containing protein</fullName>
    </recommendedName>
</protein>
<feature type="domain" description="Carrier" evidence="3">
    <location>
        <begin position="7"/>
        <end position="84"/>
    </location>
</feature>
<dbReference type="PANTHER" id="PTHR45527">
    <property type="entry name" value="NONRIBOSOMAL PEPTIDE SYNTHETASE"/>
    <property type="match status" value="1"/>
</dbReference>
<evidence type="ECO:0000313" key="5">
    <source>
        <dbReference type="Proteomes" id="UP001152485"/>
    </source>
</evidence>
<dbReference type="SMART" id="SM00823">
    <property type="entry name" value="PKS_PP"/>
    <property type="match status" value="1"/>
</dbReference>
<dbReference type="InterPro" id="IPR020806">
    <property type="entry name" value="PKS_PP-bd"/>
</dbReference>
<evidence type="ECO:0000256" key="1">
    <source>
        <dbReference type="ARBA" id="ARBA00022450"/>
    </source>
</evidence>
<evidence type="ECO:0000256" key="2">
    <source>
        <dbReference type="ARBA" id="ARBA00022553"/>
    </source>
</evidence>
<dbReference type="PROSITE" id="PS50075">
    <property type="entry name" value="CARRIER"/>
    <property type="match status" value="1"/>
</dbReference>
<dbReference type="Proteomes" id="UP001152485">
    <property type="component" value="Unassembled WGS sequence"/>
</dbReference>
<evidence type="ECO:0000313" key="4">
    <source>
        <dbReference type="EMBL" id="CAH9068571.1"/>
    </source>
</evidence>
<dbReference type="InterPro" id="IPR009081">
    <property type="entry name" value="PP-bd_ACP"/>
</dbReference>
<organism evidence="4 5">
    <name type="scientific">Pseudoalteromonas holothuriae</name>
    <dbReference type="NCBI Taxonomy" id="2963714"/>
    <lineage>
        <taxon>Bacteria</taxon>
        <taxon>Pseudomonadati</taxon>
        <taxon>Pseudomonadota</taxon>
        <taxon>Gammaproteobacteria</taxon>
        <taxon>Alteromonadales</taxon>
        <taxon>Pseudoalteromonadaceae</taxon>
        <taxon>Pseudoalteromonas</taxon>
    </lineage>
</organism>
<sequence>MQSQYVAPKTALEETLVEIFAELLNLESDKISTTANFFELGGHSLLAVRLISAICQRFELDVSIKEIFQVNNLADLSAFIERQLNYREALLEDDMAESGKEILI</sequence>
<gene>
    <name evidence="4" type="ORF">PSECIP111951_04196</name>
</gene>
<keyword evidence="2" id="KW-0597">Phosphoprotein</keyword>
<dbReference type="InterPro" id="IPR036736">
    <property type="entry name" value="ACP-like_sf"/>
</dbReference>
<dbReference type="Pfam" id="PF00550">
    <property type="entry name" value="PP-binding"/>
    <property type="match status" value="1"/>
</dbReference>
<accession>A0ABN8US52</accession>
<dbReference type="InterPro" id="IPR006162">
    <property type="entry name" value="Ppantetheine_attach_site"/>
</dbReference>
<reference evidence="4 5" key="1">
    <citation type="submission" date="2022-07" db="EMBL/GenBank/DDBJ databases">
        <authorList>
            <person name="Criscuolo A."/>
        </authorList>
    </citation>
    <scope>NUCLEOTIDE SEQUENCE [LARGE SCALE GENOMIC DNA]</scope>
    <source>
        <strain evidence="5">CIP 111951</strain>
    </source>
</reference>